<dbReference type="GO" id="GO:0016491">
    <property type="term" value="F:oxidoreductase activity"/>
    <property type="evidence" value="ECO:0007669"/>
    <property type="project" value="UniProtKB-KW"/>
</dbReference>
<evidence type="ECO:0000313" key="5">
    <source>
        <dbReference type="EMBL" id="PKS05195.1"/>
    </source>
</evidence>
<dbReference type="InParanoid" id="A0A2N3MYE8"/>
<evidence type="ECO:0000256" key="1">
    <source>
        <dbReference type="ARBA" id="ARBA00005725"/>
    </source>
</evidence>
<keyword evidence="2" id="KW-0521">NADP</keyword>
<comment type="caution">
    <text evidence="5">The sequence shown here is derived from an EMBL/GenBank/DDBJ whole genome shotgun (WGS) entry which is preliminary data.</text>
</comment>
<dbReference type="SUPFAM" id="SSF51735">
    <property type="entry name" value="NAD(P)-binding Rossmann-fold domains"/>
    <property type="match status" value="1"/>
</dbReference>
<reference evidence="5 6" key="1">
    <citation type="journal article" date="2017" name="G3 (Bethesda)">
        <title>First Draft Genome Sequence of the Pathogenic Fungus Lomentospora prolificans (Formerly Scedosporium prolificans).</title>
        <authorList>
            <person name="Luo R."/>
            <person name="Zimin A."/>
            <person name="Workman R."/>
            <person name="Fan Y."/>
            <person name="Pertea G."/>
            <person name="Grossman N."/>
            <person name="Wear M.P."/>
            <person name="Jia B."/>
            <person name="Miller H."/>
            <person name="Casadevall A."/>
            <person name="Timp W."/>
            <person name="Zhang S.X."/>
            <person name="Salzberg S.L."/>
        </authorList>
    </citation>
    <scope>NUCLEOTIDE SEQUENCE [LARGE SCALE GENOMIC DNA]</scope>
    <source>
        <strain evidence="5 6">JHH-5317</strain>
    </source>
</reference>
<protein>
    <recommendedName>
        <fullName evidence="4">NmrA-like domain-containing protein</fullName>
    </recommendedName>
</protein>
<feature type="domain" description="NmrA-like" evidence="4">
    <location>
        <begin position="95"/>
        <end position="353"/>
    </location>
</feature>
<sequence length="406" mass="45044">MSRTDPGIDGGPIIAIHCAAEEEGMDGGKTEQVSAAAQGARRGLKLIYSYLVSHVHRVYESQSLLSQSWSRYPPTSPSSSHEVLRQPHDKRTMVKIAVAGGSGQVAREVIDALLAAKRHDIIILSRKKPLTSNNALGISWETVDYNNKECLTMALKGVHTVLSFIQLLSDPDQIAQKNLIDAAVGAGVQRFAPSEYGSRCTVHMPWWQGKEVIREYLREVNREKEVLEYTLFQPGLFLDYLAFPHKTSKYLDPLQSVIDFQHKRAMVVAGHEDAIMTLTTVSDLAAIIARAVEYKDKWPTVSGIRGNWLTFAQLLEIGERIRGGPFAVDRLELRDLEAGILEASWALEAVHAAVSSSQAAEMLKTVSIGILLSSLKGAWESSDELNRLFPDYTFTSAEDFLVRVWQ</sequence>
<evidence type="ECO:0000256" key="2">
    <source>
        <dbReference type="ARBA" id="ARBA00022857"/>
    </source>
</evidence>
<dbReference type="PANTHER" id="PTHR47706">
    <property type="entry name" value="NMRA-LIKE FAMILY PROTEIN"/>
    <property type="match status" value="1"/>
</dbReference>
<keyword evidence="3" id="KW-0560">Oxidoreductase</keyword>
<evidence type="ECO:0000259" key="4">
    <source>
        <dbReference type="Pfam" id="PF05368"/>
    </source>
</evidence>
<dbReference type="Pfam" id="PF05368">
    <property type="entry name" value="NmrA"/>
    <property type="match status" value="1"/>
</dbReference>
<dbReference type="AlphaFoldDB" id="A0A2N3MYE8"/>
<dbReference type="InterPro" id="IPR008030">
    <property type="entry name" value="NmrA-like"/>
</dbReference>
<dbReference type="InterPro" id="IPR051609">
    <property type="entry name" value="NmrA/Isoflavone_reductase-like"/>
</dbReference>
<dbReference type="Proteomes" id="UP000233524">
    <property type="component" value="Unassembled WGS sequence"/>
</dbReference>
<dbReference type="OrthoDB" id="10000533at2759"/>
<comment type="similarity">
    <text evidence="1">Belongs to the NmrA-type oxidoreductase family. Isoflavone reductase subfamily.</text>
</comment>
<proteinExistence type="inferred from homology"/>
<dbReference type="InterPro" id="IPR036291">
    <property type="entry name" value="NAD(P)-bd_dom_sf"/>
</dbReference>
<evidence type="ECO:0000256" key="3">
    <source>
        <dbReference type="ARBA" id="ARBA00023002"/>
    </source>
</evidence>
<name>A0A2N3MYE8_9PEZI</name>
<gene>
    <name evidence="5" type="ORF">jhhlp_008563</name>
</gene>
<accession>A0A2N3MYE8</accession>
<organism evidence="5 6">
    <name type="scientific">Lomentospora prolificans</name>
    <dbReference type="NCBI Taxonomy" id="41688"/>
    <lineage>
        <taxon>Eukaryota</taxon>
        <taxon>Fungi</taxon>
        <taxon>Dikarya</taxon>
        <taxon>Ascomycota</taxon>
        <taxon>Pezizomycotina</taxon>
        <taxon>Sordariomycetes</taxon>
        <taxon>Hypocreomycetidae</taxon>
        <taxon>Microascales</taxon>
        <taxon>Microascaceae</taxon>
        <taxon>Lomentospora</taxon>
    </lineage>
</organism>
<dbReference type="EMBL" id="NLAX01001623">
    <property type="protein sequence ID" value="PKS05195.1"/>
    <property type="molecule type" value="Genomic_DNA"/>
</dbReference>
<dbReference type="VEuPathDB" id="FungiDB:jhhlp_008563"/>
<dbReference type="Gene3D" id="3.40.50.720">
    <property type="entry name" value="NAD(P)-binding Rossmann-like Domain"/>
    <property type="match status" value="1"/>
</dbReference>
<keyword evidence="6" id="KW-1185">Reference proteome</keyword>
<dbReference type="PANTHER" id="PTHR47706:SF4">
    <property type="entry name" value="NMRA-LIKE DOMAIN-CONTAINING PROTEIN"/>
    <property type="match status" value="1"/>
</dbReference>
<evidence type="ECO:0000313" key="6">
    <source>
        <dbReference type="Proteomes" id="UP000233524"/>
    </source>
</evidence>
<dbReference type="Gene3D" id="3.90.25.10">
    <property type="entry name" value="UDP-galactose 4-epimerase, domain 1"/>
    <property type="match status" value="1"/>
</dbReference>